<feature type="compositionally biased region" description="Polar residues" evidence="8">
    <location>
        <begin position="1616"/>
        <end position="1625"/>
    </location>
</feature>
<feature type="region of interest" description="Disordered" evidence="8">
    <location>
        <begin position="1607"/>
        <end position="1748"/>
    </location>
</feature>
<dbReference type="PROSITE" id="PS50081">
    <property type="entry name" value="ZF_DAG_PE_2"/>
    <property type="match status" value="1"/>
</dbReference>
<evidence type="ECO:0000256" key="6">
    <source>
        <dbReference type="ARBA" id="ARBA00022840"/>
    </source>
</evidence>
<feature type="region of interest" description="Disordered" evidence="8">
    <location>
        <begin position="1"/>
        <end position="78"/>
    </location>
</feature>
<feature type="compositionally biased region" description="Polar residues" evidence="8">
    <location>
        <begin position="1038"/>
        <end position="1052"/>
    </location>
</feature>
<dbReference type="PROSITE" id="PS00107">
    <property type="entry name" value="PROTEIN_KINASE_ATP"/>
    <property type="match status" value="1"/>
</dbReference>
<dbReference type="OrthoDB" id="8693905at2759"/>
<dbReference type="Pfam" id="PF00069">
    <property type="entry name" value="Pkinase"/>
    <property type="match status" value="1"/>
</dbReference>
<dbReference type="InterPro" id="IPR003096">
    <property type="entry name" value="SM22_calponin"/>
</dbReference>
<evidence type="ECO:0000259" key="10">
    <source>
        <dbReference type="PROSITE" id="PS50021"/>
    </source>
</evidence>
<name>A0A9P6L6J0_9AGAM</name>
<feature type="domain" description="Calponin-homology (CH)" evidence="10">
    <location>
        <begin position="446"/>
        <end position="561"/>
    </location>
</feature>
<dbReference type="InterPro" id="IPR000719">
    <property type="entry name" value="Prot_kinase_dom"/>
</dbReference>
<dbReference type="GO" id="GO:0005524">
    <property type="term" value="F:ATP binding"/>
    <property type="evidence" value="ECO:0007669"/>
    <property type="project" value="UniProtKB-UniRule"/>
</dbReference>
<evidence type="ECO:0000256" key="7">
    <source>
        <dbReference type="PROSITE-ProRule" id="PRU10141"/>
    </source>
</evidence>
<dbReference type="SUPFAM" id="SSF56112">
    <property type="entry name" value="Protein kinase-like (PK-like)"/>
    <property type="match status" value="1"/>
</dbReference>
<proteinExistence type="predicted"/>
<feature type="region of interest" description="Disordered" evidence="8">
    <location>
        <begin position="560"/>
        <end position="801"/>
    </location>
</feature>
<evidence type="ECO:0000256" key="2">
    <source>
        <dbReference type="ARBA" id="ARBA00022723"/>
    </source>
</evidence>
<feature type="compositionally biased region" description="Low complexity" evidence="8">
    <location>
        <begin position="1649"/>
        <end position="1665"/>
    </location>
</feature>
<feature type="compositionally biased region" description="Low complexity" evidence="8">
    <location>
        <begin position="10"/>
        <end position="25"/>
    </location>
</feature>
<feature type="binding site" evidence="7">
    <location>
        <position position="1180"/>
    </location>
    <ligand>
        <name>ATP</name>
        <dbReference type="ChEBI" id="CHEBI:30616"/>
    </ligand>
</feature>
<keyword evidence="4" id="KW-0418">Kinase</keyword>
<keyword evidence="1" id="KW-0808">Transferase</keyword>
<dbReference type="PANTHER" id="PTHR48016">
    <property type="entry name" value="MAP KINASE KINASE KINASE SSK2-RELATED-RELATED"/>
    <property type="match status" value="1"/>
</dbReference>
<gene>
    <name evidence="12" type="ORF">BJ322DRAFT_1108378</name>
</gene>
<keyword evidence="6 7" id="KW-0067">ATP-binding</keyword>
<dbReference type="InterPro" id="IPR011009">
    <property type="entry name" value="Kinase-like_dom_sf"/>
</dbReference>
<dbReference type="PANTHER" id="PTHR48016:SF4">
    <property type="entry name" value="PROTEIN KINASE DOMAIN-CONTAINING PROTEIN"/>
    <property type="match status" value="1"/>
</dbReference>
<feature type="compositionally biased region" description="Polar residues" evidence="8">
    <location>
        <begin position="54"/>
        <end position="73"/>
    </location>
</feature>
<dbReference type="EMBL" id="WIUZ02000007">
    <property type="protein sequence ID" value="KAF9784900.1"/>
    <property type="molecule type" value="Genomic_DNA"/>
</dbReference>
<dbReference type="InterPro" id="IPR046349">
    <property type="entry name" value="C1-like_sf"/>
</dbReference>
<dbReference type="FunFam" id="3.30.200.20:FF:000042">
    <property type="entry name" value="Aurora kinase A"/>
    <property type="match status" value="1"/>
</dbReference>
<dbReference type="GO" id="GO:0004709">
    <property type="term" value="F:MAP kinase kinase kinase activity"/>
    <property type="evidence" value="ECO:0007669"/>
    <property type="project" value="TreeGrafter"/>
</dbReference>
<evidence type="ECO:0000259" key="11">
    <source>
        <dbReference type="PROSITE" id="PS50081"/>
    </source>
</evidence>
<organism evidence="12 13">
    <name type="scientific">Thelephora terrestris</name>
    <dbReference type="NCBI Taxonomy" id="56493"/>
    <lineage>
        <taxon>Eukaryota</taxon>
        <taxon>Fungi</taxon>
        <taxon>Dikarya</taxon>
        <taxon>Basidiomycota</taxon>
        <taxon>Agaricomycotina</taxon>
        <taxon>Agaricomycetes</taxon>
        <taxon>Thelephorales</taxon>
        <taxon>Thelephoraceae</taxon>
        <taxon>Thelephora</taxon>
    </lineage>
</organism>
<evidence type="ECO:0000313" key="12">
    <source>
        <dbReference type="EMBL" id="KAF9784900.1"/>
    </source>
</evidence>
<feature type="region of interest" description="Disordered" evidence="8">
    <location>
        <begin position="1561"/>
        <end position="1594"/>
    </location>
</feature>
<evidence type="ECO:0000256" key="1">
    <source>
        <dbReference type="ARBA" id="ARBA00022679"/>
    </source>
</evidence>
<dbReference type="CDD" id="cd06627">
    <property type="entry name" value="STKc_Cdc7_like"/>
    <property type="match status" value="1"/>
</dbReference>
<dbReference type="Gene3D" id="1.10.510.10">
    <property type="entry name" value="Transferase(Phosphotransferase) domain 1"/>
    <property type="match status" value="1"/>
</dbReference>
<dbReference type="InterPro" id="IPR017441">
    <property type="entry name" value="Protein_kinase_ATP_BS"/>
</dbReference>
<keyword evidence="2" id="KW-0479">Metal-binding</keyword>
<feature type="region of interest" description="Disordered" evidence="8">
    <location>
        <begin position="100"/>
        <end position="132"/>
    </location>
</feature>
<dbReference type="Proteomes" id="UP000736335">
    <property type="component" value="Unassembled WGS sequence"/>
</dbReference>
<dbReference type="SMART" id="SM00220">
    <property type="entry name" value="S_TKc"/>
    <property type="match status" value="1"/>
</dbReference>
<dbReference type="Gene3D" id="3.30.60.20">
    <property type="match status" value="1"/>
</dbReference>
<feature type="compositionally biased region" description="Low complexity" evidence="8">
    <location>
        <begin position="270"/>
        <end position="283"/>
    </location>
</feature>
<feature type="compositionally biased region" description="Basic residues" evidence="8">
    <location>
        <begin position="896"/>
        <end position="905"/>
    </location>
</feature>
<feature type="compositionally biased region" description="Basic and acidic residues" evidence="8">
    <location>
        <begin position="204"/>
        <end position="214"/>
    </location>
</feature>
<feature type="compositionally biased region" description="Low complexity" evidence="8">
    <location>
        <begin position="1008"/>
        <end position="1019"/>
    </location>
</feature>
<feature type="compositionally biased region" description="Pro residues" evidence="8">
    <location>
        <begin position="710"/>
        <end position="719"/>
    </location>
</feature>
<dbReference type="SUPFAM" id="SSF47576">
    <property type="entry name" value="Calponin-homology domain, CH-domain"/>
    <property type="match status" value="1"/>
</dbReference>
<feature type="compositionally biased region" description="Polar residues" evidence="8">
    <location>
        <begin position="728"/>
        <end position="749"/>
    </location>
</feature>
<dbReference type="SMART" id="SM00033">
    <property type="entry name" value="CH"/>
    <property type="match status" value="1"/>
</dbReference>
<dbReference type="PROSITE" id="PS50011">
    <property type="entry name" value="PROTEIN_KINASE_DOM"/>
    <property type="match status" value="1"/>
</dbReference>
<sequence>MGRDIDTRENPVSSSSKPSEPVVNPDAQPRTFKRFRSSLEQSIRAATRTRSNKHSTSSVSADANGLSTTSTTVPKEKGSLLVRADSKVKTKVLPKVSFKLMTRDGAGSSVTGKGHSHKRSEPLPAREPGSASYLTPSLRLASLSSPAFHLYSQAISDEAHTPHIVSSTSNVDALVSPQRRRSKSSKPPQSPSISGPSALTPSRSSKEAAREAKNVTRPQLTLTRTPTPTRQRDRFEVPESPSPPSRRLGTSRGSASTSYLPLSPSPTLPSSPTRARSPTSRHPPTTPTPGEKVRRPSVDSPTHRRPSVEGTRSALSTSRPSPSPTRIRSRVVTPNSPSRTTSPGPLACGDYTYPKNLNLSAASLSSSVPANLSTTGSSNLNINPEHRDLLRQATSILCKELLKPPGHNTTGLGMIELEEIELRLRALARLERIWGKSGSANANGVSNTPGSAITGFGVLGVGGASSVGEDRERRLFSEALKDGYVLCQLMNKVRPGSIARIDKREDGVVRTSNVTKFLASCSSTLGLSSEDLFLRDDLLEGSFESLARVSRTILALIETSENPPLDQPRLQGRGPYGQSSGFSRAAQSTPNLARSVSPPSPLRDQGRVRTEVPVPVPTPRNGSSPIPIARRRWSPTSGGLPPVHSSTPSIDDDEVDVDEDGMVKLLGRGRSMRDEDDTYEYESGSGGRGGGHRRNRFDERNRGDVSRILTPPPRSPLRPKPSYDRNRQAPSYSSVTVSSQVDLSMSSTPPRDLHRSLANEARQSLASSTLSDTTTFSSLLDPRRSLVSNQGGTNGGKFGTTRTATTVATSYFVSDTPSFGRTEVSSIIPPLGEEYSRGRKRSGGDRTAGLSDRRVSESTGADLTRVAEETESGGSGMVSRLRPREQSCGGEDGRSRSRHAIRLGKGKWPDDFFPPGSLPPGSELSESPRPIAPISTTPPRKLAVIGRSNDSVESLPQLPRRPSHRSRHSLDTTSSLLPKDSVFGRDSSPDDRVTPPPSKVILPRRVSQGRSPSLLGRSSLDSEGRPALDGSIPFPRTVSASGDQYKVNNATSDAAAASETNKSKAAGRPKPVRGRFQSEIDGSCSRRKHHPASQDEPGQNARRSRFESMVNLGVATNTASASDLLNRNALEDNTVRPRLIVREEGKPATQFQLGNCIGRGQFGAVYRALNLNTGQMVAVKRISLTGLKEEEISQLMKEVDLVKSLSHPSIVKYEGMARDEDTLNIVLEYAENGSLGQTLKAFGKLNERLVASYVVKILEGLHYLHQSDVVHCDLKAANILTTKTGNVKLSDFGVSLNLRAMEREMKDVAGTPNWMAPEVIELKGASPKSDIWSLGCTVIELLTGRPPYADIANGMSVMFRIVEDTEPPIPGIFSPLLDDFLRQCFQKDPKERPDAEILCEHEWLKNWGFPKELRPQDSIPFLRRVSADYNKTDIRYLLSANNDPTEPKTPVVDEIPRAEEPLPIQSSPPIPARPAAQDNDNPAVQEHSFVKTTFGKPVICRVCNLPVKRSAVLCDQCSLIAHSKCAHNAPPTCNLRAQLLLYAQYAEKSSTPLELLGPMTLSQSSEGVSTPRTSFDFGQPSTQSSSPPPIHPPTAFKVITAFKRSRSSLSPEPAARSTSSVNSVPTPRERRPSLLSPNPLKRKDKEVTKSLSSKSASPGPSSLRSQGQDSSTNNTRRSAGARSESIVSGENEVDVTRLSRITGYSVISVGSDPEQEEVSHTDIPGGLSSSSTTSKRRTSKNSDGCLVQ</sequence>
<keyword evidence="13" id="KW-1185">Reference proteome</keyword>
<dbReference type="InterPro" id="IPR008271">
    <property type="entry name" value="Ser/Thr_kinase_AS"/>
</dbReference>
<feature type="compositionally biased region" description="Low complexity" evidence="8">
    <location>
        <begin position="764"/>
        <end position="780"/>
    </location>
</feature>
<dbReference type="CDD" id="cd00014">
    <property type="entry name" value="CH_SF"/>
    <property type="match status" value="1"/>
</dbReference>
<feature type="compositionally biased region" description="Low complexity" evidence="8">
    <location>
        <begin position="911"/>
        <end position="928"/>
    </location>
</feature>
<dbReference type="Pfam" id="PF00130">
    <property type="entry name" value="C1_1"/>
    <property type="match status" value="1"/>
</dbReference>
<comment type="caution">
    <text evidence="12">The sequence shown here is derived from an EMBL/GenBank/DDBJ whole genome shotgun (WGS) entry which is preliminary data.</text>
</comment>
<evidence type="ECO:0000313" key="13">
    <source>
        <dbReference type="Proteomes" id="UP000736335"/>
    </source>
</evidence>
<evidence type="ECO:0000256" key="4">
    <source>
        <dbReference type="ARBA" id="ARBA00022777"/>
    </source>
</evidence>
<dbReference type="PROSITE" id="PS00479">
    <property type="entry name" value="ZF_DAG_PE_1"/>
    <property type="match status" value="1"/>
</dbReference>
<dbReference type="InterPro" id="IPR036872">
    <property type="entry name" value="CH_dom_sf"/>
</dbReference>
<evidence type="ECO:0000256" key="5">
    <source>
        <dbReference type="ARBA" id="ARBA00022833"/>
    </source>
</evidence>
<reference evidence="12" key="1">
    <citation type="journal article" date="2020" name="Nat. Commun.">
        <title>Large-scale genome sequencing of mycorrhizal fungi provides insights into the early evolution of symbiotic traits.</title>
        <authorList>
            <person name="Miyauchi S."/>
            <person name="Kiss E."/>
            <person name="Kuo A."/>
            <person name="Drula E."/>
            <person name="Kohler A."/>
            <person name="Sanchez-Garcia M."/>
            <person name="Morin E."/>
            <person name="Andreopoulos B."/>
            <person name="Barry K.W."/>
            <person name="Bonito G."/>
            <person name="Buee M."/>
            <person name="Carver A."/>
            <person name="Chen C."/>
            <person name="Cichocki N."/>
            <person name="Clum A."/>
            <person name="Culley D."/>
            <person name="Crous P.W."/>
            <person name="Fauchery L."/>
            <person name="Girlanda M."/>
            <person name="Hayes R.D."/>
            <person name="Keri Z."/>
            <person name="LaButti K."/>
            <person name="Lipzen A."/>
            <person name="Lombard V."/>
            <person name="Magnuson J."/>
            <person name="Maillard F."/>
            <person name="Murat C."/>
            <person name="Nolan M."/>
            <person name="Ohm R.A."/>
            <person name="Pangilinan J."/>
            <person name="Pereira M.F."/>
            <person name="Perotto S."/>
            <person name="Peter M."/>
            <person name="Pfister S."/>
            <person name="Riley R."/>
            <person name="Sitrit Y."/>
            <person name="Stielow J.B."/>
            <person name="Szollosi G."/>
            <person name="Zifcakova L."/>
            <person name="Stursova M."/>
            <person name="Spatafora J.W."/>
            <person name="Tedersoo L."/>
            <person name="Vaario L.M."/>
            <person name="Yamada A."/>
            <person name="Yan M."/>
            <person name="Wang P."/>
            <person name="Xu J."/>
            <person name="Bruns T."/>
            <person name="Baldrian P."/>
            <person name="Vilgalys R."/>
            <person name="Dunand C."/>
            <person name="Henrissat B."/>
            <person name="Grigoriev I.V."/>
            <person name="Hibbett D."/>
            <person name="Nagy L.G."/>
            <person name="Martin F.M."/>
        </authorList>
    </citation>
    <scope>NUCLEOTIDE SEQUENCE</scope>
    <source>
        <strain evidence="12">UH-Tt-Lm1</strain>
    </source>
</reference>
<feature type="compositionally biased region" description="Low complexity" evidence="8">
    <location>
        <begin position="311"/>
        <end position="326"/>
    </location>
</feature>
<evidence type="ECO:0000256" key="8">
    <source>
        <dbReference type="SAM" id="MobiDB-lite"/>
    </source>
</evidence>
<evidence type="ECO:0000259" key="9">
    <source>
        <dbReference type="PROSITE" id="PS50011"/>
    </source>
</evidence>
<evidence type="ECO:0000256" key="3">
    <source>
        <dbReference type="ARBA" id="ARBA00022741"/>
    </source>
</evidence>
<protein>
    <submittedName>
        <fullName evidence="12">Pkinase-domain-containing protein</fullName>
    </submittedName>
</protein>
<feature type="compositionally biased region" description="Basic and acidic residues" evidence="8">
    <location>
        <begin position="696"/>
        <end position="705"/>
    </location>
</feature>
<feature type="compositionally biased region" description="Polar residues" evidence="8">
    <location>
        <begin position="1666"/>
        <end position="1677"/>
    </location>
</feature>
<dbReference type="InterPro" id="IPR050538">
    <property type="entry name" value="MAP_kinase_kinase_kinase"/>
</dbReference>
<accession>A0A9P6L6J0</accession>
<dbReference type="GO" id="GO:0046872">
    <property type="term" value="F:metal ion binding"/>
    <property type="evidence" value="ECO:0007669"/>
    <property type="project" value="UniProtKB-KW"/>
</dbReference>
<dbReference type="InterPro" id="IPR002219">
    <property type="entry name" value="PKC_DAG/PE"/>
</dbReference>
<dbReference type="PROSITE" id="PS50021">
    <property type="entry name" value="CH"/>
    <property type="match status" value="1"/>
</dbReference>
<dbReference type="PRINTS" id="PR00888">
    <property type="entry name" value="SM22CALPONIN"/>
</dbReference>
<dbReference type="GO" id="GO:0005737">
    <property type="term" value="C:cytoplasm"/>
    <property type="evidence" value="ECO:0007669"/>
    <property type="project" value="TreeGrafter"/>
</dbReference>
<feature type="compositionally biased region" description="Low complexity" evidence="8">
    <location>
        <begin position="185"/>
        <end position="197"/>
    </location>
</feature>
<feature type="compositionally biased region" description="Polar residues" evidence="8">
    <location>
        <begin position="332"/>
        <end position="343"/>
    </location>
</feature>
<dbReference type="SMART" id="SM00109">
    <property type="entry name" value="C1"/>
    <property type="match status" value="1"/>
</dbReference>
<feature type="domain" description="Phorbol-ester/DAG-type" evidence="11">
    <location>
        <begin position="1486"/>
        <end position="1533"/>
    </location>
</feature>
<feature type="region of interest" description="Disordered" evidence="8">
    <location>
        <begin position="830"/>
        <end position="1102"/>
    </location>
</feature>
<feature type="region of interest" description="Disordered" evidence="8">
    <location>
        <begin position="1461"/>
        <end position="1483"/>
    </location>
</feature>
<feature type="compositionally biased region" description="Acidic residues" evidence="8">
    <location>
        <begin position="650"/>
        <end position="660"/>
    </location>
</feature>
<feature type="compositionally biased region" description="Polar residues" evidence="8">
    <location>
        <begin position="577"/>
        <end position="594"/>
    </location>
</feature>
<dbReference type="CDD" id="cd00029">
    <property type="entry name" value="C1"/>
    <property type="match status" value="1"/>
</dbReference>
<keyword evidence="3 7" id="KW-0547">Nucleotide-binding</keyword>
<feature type="domain" description="Protein kinase" evidence="9">
    <location>
        <begin position="1151"/>
        <end position="1404"/>
    </location>
</feature>
<dbReference type="Pfam" id="PF00307">
    <property type="entry name" value="CH"/>
    <property type="match status" value="1"/>
</dbReference>
<dbReference type="SUPFAM" id="SSF57889">
    <property type="entry name" value="Cysteine-rich domain"/>
    <property type="match status" value="1"/>
</dbReference>
<feature type="compositionally biased region" description="Polar residues" evidence="8">
    <location>
        <begin position="1561"/>
        <end position="1573"/>
    </location>
</feature>
<dbReference type="PROSITE" id="PS00108">
    <property type="entry name" value="PROTEIN_KINASE_ST"/>
    <property type="match status" value="1"/>
</dbReference>
<feature type="region of interest" description="Disordered" evidence="8">
    <location>
        <begin position="167"/>
        <end position="349"/>
    </location>
</feature>
<dbReference type="InterPro" id="IPR001715">
    <property type="entry name" value="CH_dom"/>
</dbReference>
<keyword evidence="5" id="KW-0862">Zinc</keyword>
<feature type="compositionally biased region" description="Low complexity" evidence="8">
    <location>
        <begin position="216"/>
        <end position="229"/>
    </location>
</feature>
<reference evidence="12" key="2">
    <citation type="submission" date="2020-11" db="EMBL/GenBank/DDBJ databases">
        <authorList>
            <consortium name="DOE Joint Genome Institute"/>
            <person name="Kuo A."/>
            <person name="Miyauchi S."/>
            <person name="Kiss E."/>
            <person name="Drula E."/>
            <person name="Kohler A."/>
            <person name="Sanchez-Garcia M."/>
            <person name="Andreopoulos B."/>
            <person name="Barry K.W."/>
            <person name="Bonito G."/>
            <person name="Buee M."/>
            <person name="Carver A."/>
            <person name="Chen C."/>
            <person name="Cichocki N."/>
            <person name="Clum A."/>
            <person name="Culley D."/>
            <person name="Crous P.W."/>
            <person name="Fauchery L."/>
            <person name="Girlanda M."/>
            <person name="Hayes R."/>
            <person name="Keri Z."/>
            <person name="Labutti K."/>
            <person name="Lipzen A."/>
            <person name="Lombard V."/>
            <person name="Magnuson J."/>
            <person name="Maillard F."/>
            <person name="Morin E."/>
            <person name="Murat C."/>
            <person name="Nolan M."/>
            <person name="Ohm R."/>
            <person name="Pangilinan J."/>
            <person name="Pereira M."/>
            <person name="Perotto S."/>
            <person name="Peter M."/>
            <person name="Riley R."/>
            <person name="Sitrit Y."/>
            <person name="Stielow B."/>
            <person name="Szollosi G."/>
            <person name="Zifcakova L."/>
            <person name="Stursova M."/>
            <person name="Spatafora J.W."/>
            <person name="Tedersoo L."/>
            <person name="Vaario L.-M."/>
            <person name="Yamada A."/>
            <person name="Yan M."/>
            <person name="Wang P."/>
            <person name="Xu J."/>
            <person name="Bruns T."/>
            <person name="Baldrian P."/>
            <person name="Vilgalys R."/>
            <person name="Henrissat B."/>
            <person name="Grigoriev I.V."/>
            <person name="Hibbett D."/>
            <person name="Nagy L.G."/>
            <person name="Martin F.M."/>
        </authorList>
    </citation>
    <scope>NUCLEOTIDE SEQUENCE</scope>
    <source>
        <strain evidence="12">UH-Tt-Lm1</strain>
    </source>
</reference>
<dbReference type="Gene3D" id="1.10.418.10">
    <property type="entry name" value="Calponin-like domain"/>
    <property type="match status" value="1"/>
</dbReference>